<evidence type="ECO:0008006" key="3">
    <source>
        <dbReference type="Google" id="ProtNLM"/>
    </source>
</evidence>
<dbReference type="OrthoDB" id="9977706at2"/>
<name>R9IDX7_9BACT</name>
<sequence>MAPYAKGQVGVKQAMDDFVKEGGTVLHEEVTIELNGVRNRFDFVGVKNDIPYLFEIKNGPNVGLTPNQKINLPQLMQNKPAFIPVGKNAMKIKLPNFTVGQPYSEPYIVVFKHYF</sequence>
<dbReference type="STRING" id="1235788.C802_00357"/>
<comment type="caution">
    <text evidence="1">The sequence shown here is derived from an EMBL/GenBank/DDBJ whole genome shotgun (WGS) entry which is preliminary data.</text>
</comment>
<dbReference type="HOGENOM" id="CLU_2104097_0_0_10"/>
<accession>R9IDX7</accession>
<evidence type="ECO:0000313" key="2">
    <source>
        <dbReference type="Proteomes" id="UP000014200"/>
    </source>
</evidence>
<dbReference type="PATRIC" id="fig|1235788.3.peg.356"/>
<proteinExistence type="predicted"/>
<protein>
    <recommendedName>
        <fullName evidence="3">DUF4143 domain-containing protein</fullName>
    </recommendedName>
</protein>
<dbReference type="Proteomes" id="UP000014200">
    <property type="component" value="Unassembled WGS sequence"/>
</dbReference>
<dbReference type="GeneID" id="82151865"/>
<dbReference type="EMBL" id="ASSP01000003">
    <property type="protein sequence ID" value="EOS16678.1"/>
    <property type="molecule type" value="Genomic_DNA"/>
</dbReference>
<evidence type="ECO:0000313" key="1">
    <source>
        <dbReference type="EMBL" id="EOS16678.1"/>
    </source>
</evidence>
<reference evidence="1 2" key="1">
    <citation type="submission" date="2013-04" db="EMBL/GenBank/DDBJ databases">
        <title>The Genome Sequence of Bacteroides massiliensis dnLKV3.</title>
        <authorList>
            <consortium name="The Broad Institute Genomics Platform"/>
            <consortium name="The Broad Institute Genome Sequencing Center for Infectious Disease"/>
            <person name="Earl A."/>
            <person name="Xavier R."/>
            <person name="Kuhn K."/>
            <person name="Stappenbeck T."/>
            <person name="Walker B."/>
            <person name="Young S."/>
            <person name="Zeng Q."/>
            <person name="Gargeya S."/>
            <person name="Fitzgerald M."/>
            <person name="Haas B."/>
            <person name="Abouelleil A."/>
            <person name="Allen A.W."/>
            <person name="Alvarado L."/>
            <person name="Arachchi H.M."/>
            <person name="Berlin A.M."/>
            <person name="Chapman S.B."/>
            <person name="Gainer-Dewar J."/>
            <person name="Goldberg J."/>
            <person name="Griggs A."/>
            <person name="Gujja S."/>
            <person name="Hansen M."/>
            <person name="Howarth C."/>
            <person name="Imamovic A."/>
            <person name="Ireland A."/>
            <person name="Larimer J."/>
            <person name="McCowan C."/>
            <person name="Murphy C."/>
            <person name="Pearson M."/>
            <person name="Poon T.W."/>
            <person name="Priest M."/>
            <person name="Roberts A."/>
            <person name="Saif S."/>
            <person name="Shea T."/>
            <person name="Sisk P."/>
            <person name="Sykes S."/>
            <person name="Wortman J."/>
            <person name="Nusbaum C."/>
            <person name="Birren B."/>
        </authorList>
    </citation>
    <scope>NUCLEOTIDE SEQUENCE [LARGE SCALE GENOMIC DNA]</scope>
    <source>
        <strain evidence="2">dnLKV3</strain>
    </source>
</reference>
<dbReference type="RefSeq" id="WP_016274842.1">
    <property type="nucleotide sequence ID" value="NZ_JABVZU010000002.1"/>
</dbReference>
<organism evidence="1 2">
    <name type="scientific">Phocaeicola sartorii</name>
    <dbReference type="NCBI Taxonomy" id="671267"/>
    <lineage>
        <taxon>Bacteria</taxon>
        <taxon>Pseudomonadati</taxon>
        <taxon>Bacteroidota</taxon>
        <taxon>Bacteroidia</taxon>
        <taxon>Bacteroidales</taxon>
        <taxon>Bacteroidaceae</taxon>
        <taxon>Phocaeicola</taxon>
    </lineage>
</organism>
<gene>
    <name evidence="1" type="ORF">C802_00357</name>
</gene>
<keyword evidence="2" id="KW-1185">Reference proteome</keyword>
<dbReference type="AlphaFoldDB" id="R9IDX7"/>